<dbReference type="SUPFAM" id="SSF88659">
    <property type="entry name" value="Sigma3 and sigma4 domains of RNA polymerase sigma factors"/>
    <property type="match status" value="1"/>
</dbReference>
<keyword evidence="4" id="KW-0238">DNA-binding</keyword>
<evidence type="ECO:0000256" key="5">
    <source>
        <dbReference type="ARBA" id="ARBA00023163"/>
    </source>
</evidence>
<dbReference type="PANTHER" id="PTHR43133">
    <property type="entry name" value="RNA POLYMERASE ECF-TYPE SIGMA FACTO"/>
    <property type="match status" value="1"/>
</dbReference>
<dbReference type="KEGG" id="euz:DVS28_a2051"/>
<name>A0A346XWY9_9ACTN</name>
<accession>A0A346XWY9</accession>
<dbReference type="InterPro" id="IPR036388">
    <property type="entry name" value="WH-like_DNA-bd_sf"/>
</dbReference>
<dbReference type="PANTHER" id="PTHR43133:SF8">
    <property type="entry name" value="RNA POLYMERASE SIGMA FACTOR HI_1459-RELATED"/>
    <property type="match status" value="1"/>
</dbReference>
<evidence type="ECO:0000259" key="6">
    <source>
        <dbReference type="Pfam" id="PF04542"/>
    </source>
</evidence>
<dbReference type="InterPro" id="IPR007627">
    <property type="entry name" value="RNA_pol_sigma70_r2"/>
</dbReference>
<dbReference type="Proteomes" id="UP000264006">
    <property type="component" value="Chromosome"/>
</dbReference>
<dbReference type="Pfam" id="PF08281">
    <property type="entry name" value="Sigma70_r4_2"/>
    <property type="match status" value="1"/>
</dbReference>
<proteinExistence type="inferred from homology"/>
<keyword evidence="5" id="KW-0804">Transcription</keyword>
<dbReference type="SUPFAM" id="SSF88946">
    <property type="entry name" value="Sigma2 domain of RNA polymerase sigma factors"/>
    <property type="match status" value="1"/>
</dbReference>
<dbReference type="GO" id="GO:0016987">
    <property type="term" value="F:sigma factor activity"/>
    <property type="evidence" value="ECO:0007669"/>
    <property type="project" value="UniProtKB-KW"/>
</dbReference>
<dbReference type="Gene3D" id="1.10.10.10">
    <property type="entry name" value="Winged helix-like DNA-binding domain superfamily/Winged helix DNA-binding domain"/>
    <property type="match status" value="1"/>
</dbReference>
<sequence length="188" mass="21307">MTRDGATRDGVDLRAELERVAVAAAAGDRAALDRTLELIDRLGLVRTAVRRVVVNAQMVEDVCQDVVVAVAERVGSWDGRSRFSTWLYTVARNRAIDAVRRQRPTDEIPARLAADQRRVSSMIAERRDVQAMLEDLPDRYRRPVIMRDVEQLDYDEIAALLDLKPATVRTRVSRGRVMIGRRLEESPQ</sequence>
<dbReference type="RefSeq" id="WP_114591345.1">
    <property type="nucleotide sequence ID" value="NZ_CP031165.1"/>
</dbReference>
<evidence type="ECO:0000313" key="8">
    <source>
        <dbReference type="EMBL" id="AXV06736.1"/>
    </source>
</evidence>
<reference evidence="8 9" key="1">
    <citation type="submission" date="2018-09" db="EMBL/GenBank/DDBJ databases">
        <title>Complete genome sequence of Euzebya sp. DY32-46 isolated from seawater of Pacific Ocean.</title>
        <authorList>
            <person name="Xu L."/>
            <person name="Wu Y.-H."/>
            <person name="Xu X.-W."/>
        </authorList>
    </citation>
    <scope>NUCLEOTIDE SEQUENCE [LARGE SCALE GENOMIC DNA]</scope>
    <source>
        <strain evidence="8 9">DY32-46</strain>
    </source>
</reference>
<evidence type="ECO:0000256" key="2">
    <source>
        <dbReference type="ARBA" id="ARBA00023015"/>
    </source>
</evidence>
<dbReference type="Gene3D" id="1.10.1740.10">
    <property type="match status" value="1"/>
</dbReference>
<dbReference type="OrthoDB" id="3747638at2"/>
<feature type="domain" description="RNA polymerase sigma factor 70 region 4 type 2" evidence="7">
    <location>
        <begin position="127"/>
        <end position="177"/>
    </location>
</feature>
<dbReference type="Pfam" id="PF04542">
    <property type="entry name" value="Sigma70_r2"/>
    <property type="match status" value="1"/>
</dbReference>
<evidence type="ECO:0000256" key="4">
    <source>
        <dbReference type="ARBA" id="ARBA00023125"/>
    </source>
</evidence>
<dbReference type="InterPro" id="IPR013324">
    <property type="entry name" value="RNA_pol_sigma_r3/r4-like"/>
</dbReference>
<dbReference type="GO" id="GO:0003677">
    <property type="term" value="F:DNA binding"/>
    <property type="evidence" value="ECO:0007669"/>
    <property type="project" value="UniProtKB-KW"/>
</dbReference>
<evidence type="ECO:0000259" key="7">
    <source>
        <dbReference type="Pfam" id="PF08281"/>
    </source>
</evidence>
<dbReference type="NCBIfam" id="TIGR02937">
    <property type="entry name" value="sigma70-ECF"/>
    <property type="match status" value="1"/>
</dbReference>
<keyword evidence="3" id="KW-0731">Sigma factor</keyword>
<dbReference type="AlphaFoldDB" id="A0A346XWY9"/>
<dbReference type="InterPro" id="IPR013249">
    <property type="entry name" value="RNA_pol_sigma70_r4_t2"/>
</dbReference>
<gene>
    <name evidence="8" type="ORF">DVS28_a2051</name>
</gene>
<dbReference type="InterPro" id="IPR013325">
    <property type="entry name" value="RNA_pol_sigma_r2"/>
</dbReference>
<feature type="domain" description="RNA polymerase sigma-70 region 2" evidence="6">
    <location>
        <begin position="42"/>
        <end position="103"/>
    </location>
</feature>
<dbReference type="InterPro" id="IPR014284">
    <property type="entry name" value="RNA_pol_sigma-70_dom"/>
</dbReference>
<dbReference type="GO" id="GO:0006352">
    <property type="term" value="P:DNA-templated transcription initiation"/>
    <property type="evidence" value="ECO:0007669"/>
    <property type="project" value="InterPro"/>
</dbReference>
<protein>
    <submittedName>
        <fullName evidence="8">RNA polymerase sigma-70 factor, ECF subfamily</fullName>
    </submittedName>
</protein>
<evidence type="ECO:0000256" key="1">
    <source>
        <dbReference type="ARBA" id="ARBA00010641"/>
    </source>
</evidence>
<comment type="similarity">
    <text evidence="1">Belongs to the sigma-70 factor family. ECF subfamily.</text>
</comment>
<dbReference type="InterPro" id="IPR039425">
    <property type="entry name" value="RNA_pol_sigma-70-like"/>
</dbReference>
<dbReference type="CDD" id="cd06171">
    <property type="entry name" value="Sigma70_r4"/>
    <property type="match status" value="1"/>
</dbReference>
<dbReference type="EMBL" id="CP031165">
    <property type="protein sequence ID" value="AXV06736.1"/>
    <property type="molecule type" value="Genomic_DNA"/>
</dbReference>
<keyword evidence="9" id="KW-1185">Reference proteome</keyword>
<organism evidence="8 9">
    <name type="scientific">Euzebya pacifica</name>
    <dbReference type="NCBI Taxonomy" id="1608957"/>
    <lineage>
        <taxon>Bacteria</taxon>
        <taxon>Bacillati</taxon>
        <taxon>Actinomycetota</taxon>
        <taxon>Nitriliruptoria</taxon>
        <taxon>Euzebyales</taxon>
    </lineage>
</organism>
<evidence type="ECO:0000256" key="3">
    <source>
        <dbReference type="ARBA" id="ARBA00023082"/>
    </source>
</evidence>
<keyword evidence="2" id="KW-0805">Transcription regulation</keyword>
<evidence type="ECO:0000313" key="9">
    <source>
        <dbReference type="Proteomes" id="UP000264006"/>
    </source>
</evidence>